<dbReference type="OrthoDB" id="5917822at2759"/>
<name>A0A0N4UQB6_DRAME</name>
<sequence>MQENSVNPIAVATPSAGNVLVLLNTLYTSGFASHSPSQPLLSGRTMHTLYAISFVIYSVSCVVDWIYAYCTLRGYVTSFPLKTEIVVALVSIAVIGSMLNALLLAFNNFRIVFLFLAVHDFPITIINFFFIAACRCVGPKVWQWPVVIITLTTTANVIWRLIMLYIAYQRMICPMKKATRITSSVHNPSFMEQLKANTSQKGGGRLNEYDECWPTRYSYRKVFGDPEATEGREELIHFTMPQSKLARCICCNILVLLVYKFYLVVRLVAIITFIVSIAFIIDTNALDHLSGKA</sequence>
<feature type="transmembrane region" description="Helical" evidence="1">
    <location>
        <begin position="48"/>
        <end position="69"/>
    </location>
</feature>
<feature type="transmembrane region" description="Helical" evidence="1">
    <location>
        <begin position="85"/>
        <end position="104"/>
    </location>
</feature>
<feature type="transmembrane region" description="Helical" evidence="1">
    <location>
        <begin position="268"/>
        <end position="286"/>
    </location>
</feature>
<reference evidence="5" key="1">
    <citation type="submission" date="2017-02" db="UniProtKB">
        <authorList>
            <consortium name="WormBaseParasite"/>
        </authorList>
    </citation>
    <scope>IDENTIFICATION</scope>
</reference>
<evidence type="ECO:0000313" key="5">
    <source>
        <dbReference type="WBParaSite" id="DME_0001019501-mRNA-1"/>
    </source>
</evidence>
<dbReference type="Proteomes" id="UP000274756">
    <property type="component" value="Unassembled WGS sequence"/>
</dbReference>
<dbReference type="AlphaFoldDB" id="A0A0N4UQB6"/>
<protein>
    <submittedName>
        <fullName evidence="5">G protein-coupled receptor</fullName>
    </submittedName>
</protein>
<dbReference type="WBParaSite" id="DME_0001019501-mRNA-1">
    <property type="protein sequence ID" value="DME_0001019501-mRNA-1"/>
    <property type="gene ID" value="DME_0001019501"/>
</dbReference>
<gene>
    <name evidence="2" type="ORF">DME_LOCUS3705</name>
</gene>
<evidence type="ECO:0000256" key="1">
    <source>
        <dbReference type="SAM" id="Phobius"/>
    </source>
</evidence>
<proteinExistence type="predicted"/>
<reference evidence="2 4" key="2">
    <citation type="submission" date="2018-11" db="EMBL/GenBank/DDBJ databases">
        <authorList>
            <consortium name="Pathogen Informatics"/>
        </authorList>
    </citation>
    <scope>NUCLEOTIDE SEQUENCE [LARGE SCALE GENOMIC DNA]</scope>
</reference>
<evidence type="ECO:0000313" key="3">
    <source>
        <dbReference type="Proteomes" id="UP000038040"/>
    </source>
</evidence>
<evidence type="ECO:0000313" key="4">
    <source>
        <dbReference type="Proteomes" id="UP000274756"/>
    </source>
</evidence>
<keyword evidence="1" id="KW-1133">Transmembrane helix</keyword>
<feature type="transmembrane region" description="Helical" evidence="1">
    <location>
        <begin position="111"/>
        <end position="132"/>
    </location>
</feature>
<keyword evidence="4" id="KW-1185">Reference proteome</keyword>
<dbReference type="Proteomes" id="UP000038040">
    <property type="component" value="Unplaced"/>
</dbReference>
<keyword evidence="1" id="KW-0472">Membrane</keyword>
<organism evidence="3 5">
    <name type="scientific">Dracunculus medinensis</name>
    <name type="common">Guinea worm</name>
    <dbReference type="NCBI Taxonomy" id="318479"/>
    <lineage>
        <taxon>Eukaryota</taxon>
        <taxon>Metazoa</taxon>
        <taxon>Ecdysozoa</taxon>
        <taxon>Nematoda</taxon>
        <taxon>Chromadorea</taxon>
        <taxon>Rhabditida</taxon>
        <taxon>Spirurina</taxon>
        <taxon>Dracunculoidea</taxon>
        <taxon>Dracunculidae</taxon>
        <taxon>Dracunculus</taxon>
    </lineage>
</organism>
<accession>A0A0N4UQB6</accession>
<feature type="transmembrane region" description="Helical" evidence="1">
    <location>
        <begin position="144"/>
        <end position="168"/>
    </location>
</feature>
<evidence type="ECO:0000313" key="2">
    <source>
        <dbReference type="EMBL" id="VDN53732.1"/>
    </source>
</evidence>
<dbReference type="EMBL" id="UYYG01000171">
    <property type="protein sequence ID" value="VDN53732.1"/>
    <property type="molecule type" value="Genomic_DNA"/>
</dbReference>
<keyword evidence="1" id="KW-0812">Transmembrane</keyword>